<reference evidence="10" key="2">
    <citation type="journal article" date="2017" name="Plant Physiol. Biochem.">
        <title>Differential oxidative and antioxidative response of duckweed Lemna minor toward plant growth promoting/inhibiting bacteria.</title>
        <authorList>
            <person name="Ishizawa H."/>
            <person name="Kuroda M."/>
            <person name="Morikawa M."/>
            <person name="Ike M."/>
        </authorList>
    </citation>
    <scope>NUCLEOTIDE SEQUENCE [LARGE SCALE GENOMIC DNA]</scope>
    <source>
        <strain evidence="10">M6</strain>
    </source>
</reference>
<keyword evidence="9" id="KW-0378">Hydrolase</keyword>
<comment type="function">
    <text evidence="8">F(1)F(0) ATP synthase produces ATP from ADP in the presence of a proton or sodium gradient. F-type ATPases consist of two structural domains, F(1) containing the extramembraneous catalytic core and F(0) containing the membrane proton channel, linked together by a central stalk and a peripheral stalk. During catalysis, ATP synthesis in the catalytic domain of F(1) is coupled via a rotary mechanism of the central stalk subunits to proton translocation.</text>
</comment>
<dbReference type="Pfam" id="PF00213">
    <property type="entry name" value="OSCP"/>
    <property type="match status" value="1"/>
</dbReference>
<name>A0A3G9G586_9CAUL</name>
<organism evidence="9 10">
    <name type="scientific">Asticcacaulis excentricus</name>
    <dbReference type="NCBI Taxonomy" id="78587"/>
    <lineage>
        <taxon>Bacteria</taxon>
        <taxon>Pseudomonadati</taxon>
        <taxon>Pseudomonadota</taxon>
        <taxon>Alphaproteobacteria</taxon>
        <taxon>Caulobacterales</taxon>
        <taxon>Caulobacteraceae</taxon>
        <taxon>Asticcacaulis</taxon>
    </lineage>
</organism>
<dbReference type="GO" id="GO:0005886">
    <property type="term" value="C:plasma membrane"/>
    <property type="evidence" value="ECO:0007669"/>
    <property type="project" value="UniProtKB-SubCell"/>
</dbReference>
<proteinExistence type="inferred from homology"/>
<comment type="subcellular location">
    <subcellularLocation>
        <location evidence="8">Cell membrane</location>
        <topology evidence="8">Peripheral membrane protein</topology>
    </subcellularLocation>
    <subcellularLocation>
        <location evidence="1">Membrane</location>
    </subcellularLocation>
</comment>
<evidence type="ECO:0000256" key="4">
    <source>
        <dbReference type="ARBA" id="ARBA00023065"/>
    </source>
</evidence>
<dbReference type="NCBIfam" id="NF004406">
    <property type="entry name" value="PRK05758.3-2"/>
    <property type="match status" value="1"/>
</dbReference>
<evidence type="ECO:0000256" key="8">
    <source>
        <dbReference type="HAMAP-Rule" id="MF_01416"/>
    </source>
</evidence>
<evidence type="ECO:0000256" key="5">
    <source>
        <dbReference type="ARBA" id="ARBA00023136"/>
    </source>
</evidence>
<evidence type="ECO:0000256" key="7">
    <source>
        <dbReference type="ARBA" id="ARBA00023310"/>
    </source>
</evidence>
<sequence>MSDIFRETEVGERYAKAVFELADAAGQLDAVQADLKTLKALLIESKDLRRLVTSHAFKSEDKLKGLTAVLNTATPNALTLKALGLMAQNGRLDQVFGLITAFTRLYDAKKGIVSAVVTSATALTDEQVTGLQAALRTALGQDPVLSQTVDPSLLGGLKVRVGSRLFDASLKTKLDSLKFALKRA</sequence>
<dbReference type="GO" id="GO:0016787">
    <property type="term" value="F:hydrolase activity"/>
    <property type="evidence" value="ECO:0007669"/>
    <property type="project" value="UniProtKB-KW"/>
</dbReference>
<dbReference type="InterPro" id="IPR026015">
    <property type="entry name" value="ATP_synth_OSCP/delta_N_sf"/>
</dbReference>
<dbReference type="AlphaFoldDB" id="A0A3G9G586"/>
<evidence type="ECO:0000256" key="3">
    <source>
        <dbReference type="ARBA" id="ARBA00022781"/>
    </source>
</evidence>
<dbReference type="InterPro" id="IPR000711">
    <property type="entry name" value="ATPase_OSCP/dsu"/>
</dbReference>
<dbReference type="GO" id="GO:0045259">
    <property type="term" value="C:proton-transporting ATP synthase complex"/>
    <property type="evidence" value="ECO:0007669"/>
    <property type="project" value="UniProtKB-KW"/>
</dbReference>
<dbReference type="HAMAP" id="MF_01416">
    <property type="entry name" value="ATP_synth_delta_bact"/>
    <property type="match status" value="1"/>
</dbReference>
<dbReference type="GO" id="GO:0046933">
    <property type="term" value="F:proton-transporting ATP synthase activity, rotational mechanism"/>
    <property type="evidence" value="ECO:0007669"/>
    <property type="project" value="UniProtKB-UniRule"/>
</dbReference>
<keyword evidence="5 8" id="KW-0472">Membrane</keyword>
<evidence type="ECO:0000256" key="2">
    <source>
        <dbReference type="ARBA" id="ARBA00022448"/>
    </source>
</evidence>
<dbReference type="Gene3D" id="1.10.520.20">
    <property type="entry name" value="N-terminal domain of the delta subunit of the F1F0-ATP synthase"/>
    <property type="match status" value="1"/>
</dbReference>
<protein>
    <recommendedName>
        <fullName evidence="8">ATP synthase subunit delta</fullName>
    </recommendedName>
    <alternativeName>
        <fullName evidence="8">ATP synthase F(1) sector subunit delta</fullName>
    </alternativeName>
    <alternativeName>
        <fullName evidence="8">F-type ATPase subunit delta</fullName>
        <shortName evidence="8">F-ATPase subunit delta</shortName>
    </alternativeName>
</protein>
<comment type="function">
    <text evidence="8">This protein is part of the stalk that links CF(0) to CF(1). It either transmits conformational changes from CF(0) to CF(1) or is implicated in proton conduction.</text>
</comment>
<comment type="similarity">
    <text evidence="8">Belongs to the ATPase delta chain family.</text>
</comment>
<dbReference type="EMBL" id="AP018827">
    <property type="protein sequence ID" value="BBF81065.1"/>
    <property type="molecule type" value="Genomic_DNA"/>
</dbReference>
<dbReference type="PRINTS" id="PR00125">
    <property type="entry name" value="ATPASEDELTA"/>
</dbReference>
<keyword evidence="2 8" id="KW-0813">Transport</keyword>
<keyword evidence="7 8" id="KW-0066">ATP synthesis</keyword>
<keyword evidence="6 8" id="KW-0139">CF(1)</keyword>
<evidence type="ECO:0000256" key="1">
    <source>
        <dbReference type="ARBA" id="ARBA00004370"/>
    </source>
</evidence>
<accession>A0A3G9G586</accession>
<dbReference type="Proteomes" id="UP000278756">
    <property type="component" value="Chromosome 1"/>
</dbReference>
<evidence type="ECO:0000313" key="9">
    <source>
        <dbReference type="EMBL" id="BBF81065.1"/>
    </source>
</evidence>
<keyword evidence="3 8" id="KW-0375">Hydrogen ion transport</keyword>
<gene>
    <name evidence="8" type="primary">atpH</name>
    <name evidence="9" type="ORF">EM6_1660</name>
</gene>
<dbReference type="PANTHER" id="PTHR11910">
    <property type="entry name" value="ATP SYNTHASE DELTA CHAIN"/>
    <property type="match status" value="1"/>
</dbReference>
<dbReference type="RefSeq" id="WP_172961167.1">
    <property type="nucleotide sequence ID" value="NZ_AP018827.1"/>
</dbReference>
<reference evidence="10" key="1">
    <citation type="journal article" date="2017" name="Biotechnol. Biofuels">
        <title>Evaluation of environmental bacterial communities as a factor affecting the growth of duckweed Lemna minor.</title>
        <authorList>
            <person name="Ishizawa H."/>
            <person name="Kuroda M."/>
            <person name="Morikawa M."/>
            <person name="Ike M."/>
        </authorList>
    </citation>
    <scope>NUCLEOTIDE SEQUENCE [LARGE SCALE GENOMIC DNA]</scope>
    <source>
        <strain evidence="10">M6</strain>
    </source>
</reference>
<evidence type="ECO:0000313" key="10">
    <source>
        <dbReference type="Proteomes" id="UP000278756"/>
    </source>
</evidence>
<keyword evidence="4 8" id="KW-0406">Ion transport</keyword>
<dbReference type="NCBIfam" id="TIGR01145">
    <property type="entry name" value="ATP_synt_delta"/>
    <property type="match status" value="1"/>
</dbReference>
<evidence type="ECO:0000256" key="6">
    <source>
        <dbReference type="ARBA" id="ARBA00023196"/>
    </source>
</evidence>
<dbReference type="SUPFAM" id="SSF47928">
    <property type="entry name" value="N-terminal domain of the delta subunit of the F1F0-ATP synthase"/>
    <property type="match status" value="1"/>
</dbReference>
<keyword evidence="8" id="KW-1003">Cell membrane</keyword>